<organism evidence="2">
    <name type="scientific">marine metagenome</name>
    <dbReference type="NCBI Taxonomy" id="408172"/>
    <lineage>
        <taxon>unclassified sequences</taxon>
        <taxon>metagenomes</taxon>
        <taxon>ecological metagenomes</taxon>
    </lineage>
</organism>
<evidence type="ECO:0000313" key="2">
    <source>
        <dbReference type="EMBL" id="SVA74514.1"/>
    </source>
</evidence>
<reference evidence="2" key="1">
    <citation type="submission" date="2018-05" db="EMBL/GenBank/DDBJ databases">
        <authorList>
            <person name="Lanie J.A."/>
            <person name="Ng W.-L."/>
            <person name="Kazmierczak K.M."/>
            <person name="Andrzejewski T.M."/>
            <person name="Davidsen T.M."/>
            <person name="Wayne K.J."/>
            <person name="Tettelin H."/>
            <person name="Glass J.I."/>
            <person name="Rusch D."/>
            <person name="Podicherti R."/>
            <person name="Tsui H.-C.T."/>
            <person name="Winkler M.E."/>
        </authorList>
    </citation>
    <scope>NUCLEOTIDE SEQUENCE</scope>
</reference>
<sequence>MTGSELVIDGGLTSQQLRKPQPT</sequence>
<evidence type="ECO:0000256" key="1">
    <source>
        <dbReference type="SAM" id="MobiDB-lite"/>
    </source>
</evidence>
<feature type="region of interest" description="Disordered" evidence="1">
    <location>
        <begin position="1"/>
        <end position="23"/>
    </location>
</feature>
<gene>
    <name evidence="2" type="ORF">METZ01_LOCUS127368</name>
</gene>
<dbReference type="AlphaFoldDB" id="A0A381YC00"/>
<accession>A0A381YC00</accession>
<feature type="compositionally biased region" description="Polar residues" evidence="1">
    <location>
        <begin position="12"/>
        <end position="23"/>
    </location>
</feature>
<protein>
    <submittedName>
        <fullName evidence="2">Uncharacterized protein</fullName>
    </submittedName>
</protein>
<name>A0A381YC00_9ZZZZ</name>
<proteinExistence type="predicted"/>
<dbReference type="EMBL" id="UINC01017861">
    <property type="protein sequence ID" value="SVA74514.1"/>
    <property type="molecule type" value="Genomic_DNA"/>
</dbReference>